<dbReference type="PANTHER" id="PTHR44688">
    <property type="entry name" value="DNA-BINDING TRANSCRIPTIONAL ACTIVATOR DEVR_DOSR"/>
    <property type="match status" value="1"/>
</dbReference>
<dbReference type="STRING" id="485917.Phep_3243"/>
<name>C6Y3Z5_PEDHD</name>
<evidence type="ECO:0000313" key="6">
    <source>
        <dbReference type="Proteomes" id="UP000000852"/>
    </source>
</evidence>
<dbReference type="SMART" id="SM00421">
    <property type="entry name" value="HTH_LUXR"/>
    <property type="match status" value="1"/>
</dbReference>
<dbReference type="PRINTS" id="PR00038">
    <property type="entry name" value="HTHLUXR"/>
</dbReference>
<evidence type="ECO:0000256" key="1">
    <source>
        <dbReference type="ARBA" id="ARBA00023015"/>
    </source>
</evidence>
<dbReference type="PROSITE" id="PS50043">
    <property type="entry name" value="HTH_LUXR_2"/>
    <property type="match status" value="1"/>
</dbReference>
<dbReference type="SUPFAM" id="SSF46894">
    <property type="entry name" value="C-terminal effector domain of the bipartite response regulators"/>
    <property type="match status" value="1"/>
</dbReference>
<keyword evidence="6" id="KW-1185">Reference proteome</keyword>
<dbReference type="AlphaFoldDB" id="C6Y3Z5"/>
<dbReference type="Pfam" id="PF00196">
    <property type="entry name" value="GerE"/>
    <property type="match status" value="1"/>
</dbReference>
<reference evidence="5 6" key="1">
    <citation type="journal article" date="2009" name="Stand. Genomic Sci.">
        <title>Complete genome sequence of Pedobacter heparinus type strain (HIM 762-3).</title>
        <authorList>
            <person name="Han C."/>
            <person name="Spring S."/>
            <person name="Lapidus A."/>
            <person name="Del Rio T.G."/>
            <person name="Tice H."/>
            <person name="Copeland A."/>
            <person name="Cheng J.F."/>
            <person name="Lucas S."/>
            <person name="Chen F."/>
            <person name="Nolan M."/>
            <person name="Bruce D."/>
            <person name="Goodwin L."/>
            <person name="Pitluck S."/>
            <person name="Ivanova N."/>
            <person name="Mavromatis K."/>
            <person name="Mikhailova N."/>
            <person name="Pati A."/>
            <person name="Chen A."/>
            <person name="Palaniappan K."/>
            <person name="Land M."/>
            <person name="Hauser L."/>
            <person name="Chang Y.J."/>
            <person name="Jeffries C.C."/>
            <person name="Saunders E."/>
            <person name="Chertkov O."/>
            <person name="Brettin T."/>
            <person name="Goker M."/>
            <person name="Rohde M."/>
            <person name="Bristow J."/>
            <person name="Eisen J.A."/>
            <person name="Markowitz V."/>
            <person name="Hugenholtz P."/>
            <person name="Kyrpides N.C."/>
            <person name="Klenk H.P."/>
            <person name="Detter J.C."/>
        </authorList>
    </citation>
    <scope>NUCLEOTIDE SEQUENCE [LARGE SCALE GENOMIC DNA]</scope>
    <source>
        <strain evidence="6">ATCC 13125 / DSM 2366 / CIP 104194 / JCM 7457 / NBRC 12017 / NCIMB 9290 / NRRL B-14731 / HIM 762-3</strain>
    </source>
</reference>
<dbReference type="EMBL" id="CP001681">
    <property type="protein sequence ID" value="ACU05438.1"/>
    <property type="molecule type" value="Genomic_DNA"/>
</dbReference>
<keyword evidence="1" id="KW-0805">Transcription regulation</keyword>
<evidence type="ECO:0000313" key="5">
    <source>
        <dbReference type="EMBL" id="ACU05438.1"/>
    </source>
</evidence>
<dbReference type="InterPro" id="IPR016032">
    <property type="entry name" value="Sig_transdc_resp-reg_C-effctor"/>
</dbReference>
<dbReference type="Gene3D" id="3.30.450.20">
    <property type="entry name" value="PAS domain"/>
    <property type="match status" value="1"/>
</dbReference>
<dbReference type="RefSeq" id="WP_015809047.1">
    <property type="nucleotide sequence ID" value="NC_013061.1"/>
</dbReference>
<gene>
    <name evidence="5" type="ordered locus">Phep_3243</name>
</gene>
<dbReference type="InterPro" id="IPR000792">
    <property type="entry name" value="Tscrpt_reg_LuxR_C"/>
</dbReference>
<dbReference type="OrthoDB" id="1727128at2"/>
<dbReference type="Proteomes" id="UP000000852">
    <property type="component" value="Chromosome"/>
</dbReference>
<dbReference type="eggNOG" id="COG2197">
    <property type="taxonomic scope" value="Bacteria"/>
</dbReference>
<organism evidence="5 6">
    <name type="scientific">Pedobacter heparinus (strain ATCC 13125 / DSM 2366 / CIP 104194 / JCM 7457 / NBRC 12017 / NCIMB 9290 / NRRL B-14731 / HIM 762-3)</name>
    <dbReference type="NCBI Taxonomy" id="485917"/>
    <lineage>
        <taxon>Bacteria</taxon>
        <taxon>Pseudomonadati</taxon>
        <taxon>Bacteroidota</taxon>
        <taxon>Sphingobacteriia</taxon>
        <taxon>Sphingobacteriales</taxon>
        <taxon>Sphingobacteriaceae</taxon>
        <taxon>Pedobacter</taxon>
    </lineage>
</organism>
<dbReference type="GO" id="GO:0003677">
    <property type="term" value="F:DNA binding"/>
    <property type="evidence" value="ECO:0007669"/>
    <property type="project" value="UniProtKB-KW"/>
</dbReference>
<dbReference type="Gene3D" id="1.10.10.10">
    <property type="entry name" value="Winged helix-like DNA-binding domain superfamily/Winged helix DNA-binding domain"/>
    <property type="match status" value="1"/>
</dbReference>
<dbReference type="HOGENOM" id="CLU_090315_1_1_10"/>
<evidence type="ECO:0000259" key="4">
    <source>
        <dbReference type="PROSITE" id="PS50043"/>
    </source>
</evidence>
<evidence type="ECO:0000256" key="2">
    <source>
        <dbReference type="ARBA" id="ARBA00023125"/>
    </source>
</evidence>
<dbReference type="PANTHER" id="PTHR44688:SF16">
    <property type="entry name" value="DNA-BINDING TRANSCRIPTIONAL ACTIVATOR DEVR_DOSR"/>
    <property type="match status" value="1"/>
</dbReference>
<proteinExistence type="predicted"/>
<feature type="domain" description="HTH luxR-type" evidence="4">
    <location>
        <begin position="196"/>
        <end position="261"/>
    </location>
</feature>
<dbReference type="CDD" id="cd06170">
    <property type="entry name" value="LuxR_C_like"/>
    <property type="match status" value="1"/>
</dbReference>
<keyword evidence="3" id="KW-0804">Transcription</keyword>
<keyword evidence="2" id="KW-0238">DNA-binding</keyword>
<accession>C6Y3Z5</accession>
<evidence type="ECO:0000256" key="3">
    <source>
        <dbReference type="ARBA" id="ARBA00023163"/>
    </source>
</evidence>
<dbReference type="KEGG" id="phe:Phep_3243"/>
<protein>
    <submittedName>
        <fullName evidence="5">Regulatory protein LuxR</fullName>
    </submittedName>
</protein>
<sequence length="263" mass="30857">MRIKNRPTWLDYLDIMHGKLCESEQLNLADFDNFIKANSFAHSFFQHSIPFVYLLNYRTGLYVNMSENFAGYESGCFLNEGINHTLQIHQRDHLRLFNQEIFPDRLEFLKSIPTSTHKDYVFSYNTAVKNRKGEDEHYLQRNSFLSDEVGNLIYSMGILINITHYNDKNTVFQTIDKIDPEGLSSCETIYKKAYFINEEDRFFSKREKEVLLWMAEGLSSKMIAEKMFVSEHTIISHRRNMQDKTNTPNATALISFALKKSII</sequence>
<dbReference type="InterPro" id="IPR036388">
    <property type="entry name" value="WH-like_DNA-bd_sf"/>
</dbReference>
<dbReference type="PROSITE" id="PS00622">
    <property type="entry name" value="HTH_LUXR_1"/>
    <property type="match status" value="1"/>
</dbReference>
<dbReference type="GO" id="GO:0006355">
    <property type="term" value="P:regulation of DNA-templated transcription"/>
    <property type="evidence" value="ECO:0007669"/>
    <property type="project" value="InterPro"/>
</dbReference>